<evidence type="ECO:0000259" key="3">
    <source>
        <dbReference type="Pfam" id="PF13960"/>
    </source>
</evidence>
<dbReference type="Proteomes" id="UP000826271">
    <property type="component" value="Unassembled WGS sequence"/>
</dbReference>
<evidence type="ECO:0000313" key="5">
    <source>
        <dbReference type="EMBL" id="KAG8370066.1"/>
    </source>
</evidence>
<feature type="compositionally biased region" description="Basic and acidic residues" evidence="1">
    <location>
        <begin position="1041"/>
        <end position="1054"/>
    </location>
</feature>
<accession>A0AAV6WPS9</accession>
<reference evidence="5" key="1">
    <citation type="submission" date="2019-10" db="EMBL/GenBank/DDBJ databases">
        <authorList>
            <person name="Zhang R."/>
            <person name="Pan Y."/>
            <person name="Wang J."/>
            <person name="Ma R."/>
            <person name="Yu S."/>
        </authorList>
    </citation>
    <scope>NUCLEOTIDE SEQUENCE</scope>
    <source>
        <strain evidence="5">LA-IB0</strain>
        <tissue evidence="5">Leaf</tissue>
    </source>
</reference>
<sequence>MAEGYIAEECLTFCSMYLNDIETQFNKAERNYERHRDRSRERLSVFSENSRLVGKVIYDYLDEKSWKQVHSYVLKNCDEVLTFMSEHEEELKQNGCRNVEKNHEEFFAKWLERRIEVASSEETSLVTEDLLHLAYGPDKRVTHYEGCIVNGLRFHTKQREMNKKTQDSGVVVKVEEESGFRDYYGVLTDIIQLDYLGNHHVVLFKCDWFEGKSVQKDKYNYTSINTSKPWKTNEPYVLASQAQQVFYVNDIKLGNDWKIVIEAQGRSSWIVLESKADECVFTNESCQQNDLHNTVEMQDFTSDHIDWHRNDIPPITINSNGVIPEEEHDVIFEVVLDMTTRNQCRRRQTQAGQDIQEQEAEFTDSQIDNNIEGTSATRKRGITTGISVEKKRRKGEKLEVTIHPHRQRIVGHNAKEVKTEICVVLKQRAPLQYAYWKDIPTENKKKMWLAMKQKFNLQEDFKVKDIVYQQVNLQYRSRRHKLHQYYICNKDDEDILHQPPSGVIPEDWELLINYFESDKFKKVSNRNKENRKKLTMNHACGTKSIAQFCYEERDPETEQEPTRTDTWRRTRHSVKKNGWVDEASREAHSQPIEDGQNPMTEDEAFIVVFGEEKSNRLRGCGDVLKPPSKRGQRINKELERENEELKKKAEEDREALESLKKENKDMASRLESLESQINNQEAQVNAEVQAILKSQLPAIIQKLGTIERAARKAFIHGIDSNVIGKTATINGRKTIFISNEEDEFMAAPYQYSLMGKFSHGYPTMTRLRAKFVALGLLKGFKIGVLDNKHVWIKLLDPNDYARIWMKQVWYFDRFPMRVLKWTRDFDPREESLIMPIWIKVLGLKPHWFHRKFLFHVASLIGKPLKLDEATTEIDNPSLARICVEVNVMENLISKIPIQMERKSCVLKIQYEGIPEYCKVCRHRGHSMTVCLIRKDKDEVTNQNVEKGDKHDAQEWRGNGDLRARLDKMSGKRHMVNPIILKRNMSTDNFIEKEKKSDANNVMENLTNPTRSGPSKFWSDQEQEGIEKYKKDNVEGDQVQDSDDRNSMDDDHESS</sequence>
<evidence type="ECO:0000313" key="6">
    <source>
        <dbReference type="Proteomes" id="UP000826271"/>
    </source>
</evidence>
<feature type="compositionally biased region" description="Basic and acidic residues" evidence="1">
    <location>
        <begin position="1024"/>
        <end position="1033"/>
    </location>
</feature>
<dbReference type="PANTHER" id="PTHR48258">
    <property type="entry name" value="DUF4218 DOMAIN-CONTAINING PROTEIN-RELATED"/>
    <property type="match status" value="1"/>
</dbReference>
<feature type="compositionally biased region" description="Polar residues" evidence="1">
    <location>
        <begin position="998"/>
        <end position="1012"/>
    </location>
</feature>
<proteinExistence type="predicted"/>
<feature type="domain" description="DUF4218" evidence="3">
    <location>
        <begin position="2"/>
        <end position="31"/>
    </location>
</feature>
<feature type="compositionally biased region" description="Basic and acidic residues" evidence="1">
    <location>
        <begin position="634"/>
        <end position="655"/>
    </location>
</feature>
<dbReference type="InterPro" id="IPR025312">
    <property type="entry name" value="DUF4216"/>
</dbReference>
<feature type="domain" description="DUF4216" evidence="2">
    <location>
        <begin position="191"/>
        <end position="260"/>
    </location>
</feature>
<dbReference type="Pfam" id="PF03004">
    <property type="entry name" value="Transposase_24"/>
    <property type="match status" value="1"/>
</dbReference>
<dbReference type="InterPro" id="IPR004252">
    <property type="entry name" value="Probable_transposase_24"/>
</dbReference>
<evidence type="ECO:0008006" key="7">
    <source>
        <dbReference type="Google" id="ProtNLM"/>
    </source>
</evidence>
<dbReference type="PANTHER" id="PTHR48258:SF15">
    <property type="entry name" value="OS02G0543900 PROTEIN"/>
    <property type="match status" value="1"/>
</dbReference>
<comment type="caution">
    <text evidence="5">The sequence shown here is derived from an EMBL/GenBank/DDBJ whole genome shotgun (WGS) entry which is preliminary data.</text>
</comment>
<evidence type="ECO:0000259" key="4">
    <source>
        <dbReference type="Pfam" id="PF14111"/>
    </source>
</evidence>
<evidence type="ECO:0000259" key="2">
    <source>
        <dbReference type="Pfam" id="PF13952"/>
    </source>
</evidence>
<dbReference type="InterPro" id="IPR025452">
    <property type="entry name" value="DUF4218"/>
</dbReference>
<dbReference type="InterPro" id="IPR025558">
    <property type="entry name" value="DUF4283"/>
</dbReference>
<feature type="domain" description="DUF4283" evidence="4">
    <location>
        <begin position="750"/>
        <end position="828"/>
    </location>
</feature>
<protein>
    <recommendedName>
        <fullName evidence="7">DUF4283 domain-containing protein</fullName>
    </recommendedName>
</protein>
<dbReference type="Pfam" id="PF13960">
    <property type="entry name" value="DUF4218"/>
    <property type="match status" value="1"/>
</dbReference>
<feature type="region of interest" description="Disordered" evidence="1">
    <location>
        <begin position="618"/>
        <end position="655"/>
    </location>
</feature>
<evidence type="ECO:0000256" key="1">
    <source>
        <dbReference type="SAM" id="MobiDB-lite"/>
    </source>
</evidence>
<dbReference type="AlphaFoldDB" id="A0AAV6WPS9"/>
<keyword evidence="6" id="KW-1185">Reference proteome</keyword>
<dbReference type="Pfam" id="PF13952">
    <property type="entry name" value="DUF4216"/>
    <property type="match status" value="1"/>
</dbReference>
<gene>
    <name evidence="5" type="ORF">BUALT_Bualt14G0079000</name>
</gene>
<dbReference type="EMBL" id="WHWC01000014">
    <property type="protein sequence ID" value="KAG8370066.1"/>
    <property type="molecule type" value="Genomic_DNA"/>
</dbReference>
<dbReference type="Pfam" id="PF14111">
    <property type="entry name" value="DUF4283"/>
    <property type="match status" value="1"/>
</dbReference>
<organism evidence="5 6">
    <name type="scientific">Buddleja alternifolia</name>
    <dbReference type="NCBI Taxonomy" id="168488"/>
    <lineage>
        <taxon>Eukaryota</taxon>
        <taxon>Viridiplantae</taxon>
        <taxon>Streptophyta</taxon>
        <taxon>Embryophyta</taxon>
        <taxon>Tracheophyta</taxon>
        <taxon>Spermatophyta</taxon>
        <taxon>Magnoliopsida</taxon>
        <taxon>eudicotyledons</taxon>
        <taxon>Gunneridae</taxon>
        <taxon>Pentapetalae</taxon>
        <taxon>asterids</taxon>
        <taxon>lamiids</taxon>
        <taxon>Lamiales</taxon>
        <taxon>Scrophulariaceae</taxon>
        <taxon>Buddlejeae</taxon>
        <taxon>Buddleja</taxon>
    </lineage>
</organism>
<feature type="region of interest" description="Disordered" evidence="1">
    <location>
        <begin position="993"/>
        <end position="1054"/>
    </location>
</feature>
<name>A0AAV6WPS9_9LAMI</name>